<name>A0A090WHN6_9FLAO</name>
<dbReference type="Gene3D" id="3.40.50.300">
    <property type="entry name" value="P-loop containing nucleotide triphosphate hydrolases"/>
    <property type="match status" value="1"/>
</dbReference>
<dbReference type="SUPFAM" id="SSF52540">
    <property type="entry name" value="P-loop containing nucleoside triphosphate hydrolases"/>
    <property type="match status" value="1"/>
</dbReference>
<organism evidence="1 2">
    <name type="scientific">Jejuia pallidilutea</name>
    <dbReference type="NCBI Taxonomy" id="504487"/>
    <lineage>
        <taxon>Bacteria</taxon>
        <taxon>Pseudomonadati</taxon>
        <taxon>Bacteroidota</taxon>
        <taxon>Flavobacteriia</taxon>
        <taxon>Flavobacteriales</taxon>
        <taxon>Flavobacteriaceae</taxon>
        <taxon>Jejuia</taxon>
    </lineage>
</organism>
<proteinExistence type="predicted"/>
<dbReference type="AlphaFoldDB" id="A0A090WHN6"/>
<dbReference type="EMBL" id="BBNR01000007">
    <property type="protein sequence ID" value="GAL66977.1"/>
    <property type="molecule type" value="Genomic_DNA"/>
</dbReference>
<reference evidence="1 2" key="1">
    <citation type="journal article" date="2014" name="Genome Announc.">
        <title>Draft Genome Sequence of Marine Flavobacterium Jejuia pallidilutea Strain 11shimoA1 and Pigmentation Mutants.</title>
        <authorList>
            <person name="Takatani N."/>
            <person name="Nakanishi M."/>
            <person name="Meirelles P."/>
            <person name="Mino S."/>
            <person name="Suda W."/>
            <person name="Oshima K."/>
            <person name="Hattori M."/>
            <person name="Ohkuma M."/>
            <person name="Hosokawa M."/>
            <person name="Miyashita K."/>
            <person name="Thompson F.L."/>
            <person name="Niwa A."/>
            <person name="Sawabe T."/>
            <person name="Sawabe T."/>
        </authorList>
    </citation>
    <scope>NUCLEOTIDE SEQUENCE [LARGE SCALE GENOMIC DNA]</scope>
    <source>
        <strain evidence="1 2">JCM 19301</strain>
    </source>
</reference>
<protein>
    <submittedName>
        <fullName evidence="1">Putative molybdenum transport ATP-binding protein modF</fullName>
    </submittedName>
</protein>
<dbReference type="Proteomes" id="UP000029641">
    <property type="component" value="Unassembled WGS sequence"/>
</dbReference>
<dbReference type="InterPro" id="IPR027417">
    <property type="entry name" value="P-loop_NTPase"/>
</dbReference>
<gene>
    <name evidence="1" type="ORF">JCM19301_2142</name>
</gene>
<dbReference type="RefSeq" id="WP_052417892.1">
    <property type="nucleotide sequence ID" value="NZ_BBNR01000007.1"/>
</dbReference>
<dbReference type="GO" id="GO:0005524">
    <property type="term" value="F:ATP binding"/>
    <property type="evidence" value="ECO:0007669"/>
    <property type="project" value="UniProtKB-KW"/>
</dbReference>
<keyword evidence="1" id="KW-0067">ATP-binding</keyword>
<accession>A0A090WHN6</accession>
<dbReference type="CDD" id="cd00267">
    <property type="entry name" value="ABC_ATPase"/>
    <property type="match status" value="1"/>
</dbReference>
<comment type="caution">
    <text evidence="1">The sequence shown here is derived from an EMBL/GenBank/DDBJ whole genome shotgun (WGS) entry which is preliminary data.</text>
</comment>
<keyword evidence="1" id="KW-0547">Nucleotide-binding</keyword>
<sequence>MVKHPPLLILDEPTNGLDDTDAQIFSELINKIAKESNTAIIYVSHRKEPHINPDFVYELIPQAKGSIGKLLNEK</sequence>
<evidence type="ECO:0000313" key="1">
    <source>
        <dbReference type="EMBL" id="GAL66977.1"/>
    </source>
</evidence>
<evidence type="ECO:0000313" key="2">
    <source>
        <dbReference type="Proteomes" id="UP000029641"/>
    </source>
</evidence>